<dbReference type="InterPro" id="IPR005120">
    <property type="entry name" value="UPF3_dom"/>
</dbReference>
<accession>A0A0N4ZTM2</accession>
<feature type="compositionally biased region" description="Basic and acidic residues" evidence="3">
    <location>
        <begin position="187"/>
        <end position="230"/>
    </location>
</feature>
<feature type="region of interest" description="Disordered" evidence="3">
    <location>
        <begin position="334"/>
        <end position="366"/>
    </location>
</feature>
<dbReference type="Pfam" id="PF03467">
    <property type="entry name" value="Smg4_UPF3"/>
    <property type="match status" value="1"/>
</dbReference>
<sequence length="381" mass="44206">MTRKYKGTGKKSSASRAVKVSIRHLPPNITEEEVLTYFKNFINSNSFQFYSSDDFNLSTYAFSFATTSFKNNEVAIEFAKRFDGKQIKTLDGTTTNISIEVAGNEKNIFKKVPPLRENPIPSTLKLKESKIFKEFFSDETKLLNPPNFAKMLEEIEDNETKRIFGDLRETPLTKEVGVIYLTKEERGGMRIPKDKKDREKRHQERKERRQERKITKVPKKGNDGNKKNDEDNGVITIVNSNFKQQDHYNFSQSTVKNDNKSGLRSPGIILMKRGNDLVTNILQKCNDHSNERNIEKNDKLRKNIKKEKQSDKKKRTKKLVVKDNERNDNIEILLSKNENGNQEKKTSNDIKIENDTNDQIKPKRRGYVPGTIAKKFFETKQ</sequence>
<evidence type="ECO:0000256" key="1">
    <source>
        <dbReference type="ARBA" id="ARBA00005991"/>
    </source>
</evidence>
<dbReference type="InterPro" id="IPR035979">
    <property type="entry name" value="RBD_domain_sf"/>
</dbReference>
<name>A0A0N4ZTM2_PARTI</name>
<dbReference type="GO" id="GO:0000184">
    <property type="term" value="P:nuclear-transcribed mRNA catabolic process, nonsense-mediated decay"/>
    <property type="evidence" value="ECO:0007669"/>
    <property type="project" value="UniProtKB-KW"/>
</dbReference>
<keyword evidence="5" id="KW-1185">Reference proteome</keyword>
<dbReference type="WBParaSite" id="PTRK_0001184900.1">
    <property type="protein sequence ID" value="PTRK_0001184900.1"/>
    <property type="gene ID" value="PTRK_0001184900"/>
</dbReference>
<dbReference type="AlphaFoldDB" id="A0A0N4ZTM2"/>
<dbReference type="SUPFAM" id="SSF54928">
    <property type="entry name" value="RNA-binding domain, RBD"/>
    <property type="match status" value="1"/>
</dbReference>
<proteinExistence type="inferred from homology"/>
<dbReference type="STRING" id="131310.A0A0N4ZTM2"/>
<feature type="compositionally biased region" description="Basic and acidic residues" evidence="3">
    <location>
        <begin position="341"/>
        <end position="361"/>
    </location>
</feature>
<reference evidence="6" key="1">
    <citation type="submission" date="2017-02" db="UniProtKB">
        <authorList>
            <consortium name="WormBaseParasite"/>
        </authorList>
    </citation>
    <scope>IDENTIFICATION</scope>
</reference>
<keyword evidence="2" id="KW-0866">Nonsense-mediated mRNA decay</keyword>
<protein>
    <submittedName>
        <fullName evidence="6">Smg4_UPF3 domain-containing protein</fullName>
    </submittedName>
</protein>
<feature type="region of interest" description="Disordered" evidence="3">
    <location>
        <begin position="187"/>
        <end position="233"/>
    </location>
</feature>
<organism evidence="5 6">
    <name type="scientific">Parastrongyloides trichosuri</name>
    <name type="common">Possum-specific nematode worm</name>
    <dbReference type="NCBI Taxonomy" id="131310"/>
    <lineage>
        <taxon>Eukaryota</taxon>
        <taxon>Metazoa</taxon>
        <taxon>Ecdysozoa</taxon>
        <taxon>Nematoda</taxon>
        <taxon>Chromadorea</taxon>
        <taxon>Rhabditida</taxon>
        <taxon>Tylenchina</taxon>
        <taxon>Panagrolaimomorpha</taxon>
        <taxon>Strongyloidoidea</taxon>
        <taxon>Strongyloididae</taxon>
        <taxon>Parastrongyloides</taxon>
    </lineage>
</organism>
<dbReference type="Proteomes" id="UP000038045">
    <property type="component" value="Unplaced"/>
</dbReference>
<evidence type="ECO:0000313" key="5">
    <source>
        <dbReference type="Proteomes" id="UP000038045"/>
    </source>
</evidence>
<evidence type="ECO:0000259" key="4">
    <source>
        <dbReference type="Pfam" id="PF03467"/>
    </source>
</evidence>
<dbReference type="Gene3D" id="3.30.70.330">
    <property type="match status" value="1"/>
</dbReference>
<comment type="similarity">
    <text evidence="1">Belongs to the RENT3 family.</text>
</comment>
<evidence type="ECO:0000313" key="6">
    <source>
        <dbReference type="WBParaSite" id="PTRK_0001184900.1"/>
    </source>
</evidence>
<dbReference type="InterPro" id="IPR012677">
    <property type="entry name" value="Nucleotide-bd_a/b_plait_sf"/>
</dbReference>
<evidence type="ECO:0000256" key="3">
    <source>
        <dbReference type="SAM" id="MobiDB-lite"/>
    </source>
</evidence>
<dbReference type="GO" id="GO:0003676">
    <property type="term" value="F:nucleic acid binding"/>
    <property type="evidence" value="ECO:0007669"/>
    <property type="project" value="InterPro"/>
</dbReference>
<feature type="domain" description="UPF3" evidence="4">
    <location>
        <begin position="17"/>
        <end position="174"/>
    </location>
</feature>
<evidence type="ECO:0000256" key="2">
    <source>
        <dbReference type="ARBA" id="ARBA00023161"/>
    </source>
</evidence>